<dbReference type="PANTHER" id="PTHR44169">
    <property type="entry name" value="NADPH-DEPENDENT 1-ACYLDIHYDROXYACETONE PHOSPHATE REDUCTASE"/>
    <property type="match status" value="1"/>
</dbReference>
<keyword evidence="5" id="KW-1185">Reference proteome</keyword>
<dbReference type="GO" id="GO:0019433">
    <property type="term" value="P:triglyceride catabolic process"/>
    <property type="evidence" value="ECO:0007669"/>
    <property type="project" value="TreeGrafter"/>
</dbReference>
<name>A0A2B7YGD5_POLH7</name>
<dbReference type="EMBL" id="PDNA01000041">
    <property type="protein sequence ID" value="PGH20335.1"/>
    <property type="molecule type" value="Genomic_DNA"/>
</dbReference>
<dbReference type="InterPro" id="IPR036291">
    <property type="entry name" value="NAD(P)-bd_dom_sf"/>
</dbReference>
<dbReference type="Proteomes" id="UP000224634">
    <property type="component" value="Unassembled WGS sequence"/>
</dbReference>
<keyword evidence="2" id="KW-0560">Oxidoreductase</keyword>
<dbReference type="GO" id="GO:0005783">
    <property type="term" value="C:endoplasmic reticulum"/>
    <property type="evidence" value="ECO:0007669"/>
    <property type="project" value="TreeGrafter"/>
</dbReference>
<dbReference type="AlphaFoldDB" id="A0A2B7YGD5"/>
<dbReference type="OrthoDB" id="2102561at2759"/>
<proteinExistence type="inferred from homology"/>
<evidence type="ECO:0000313" key="4">
    <source>
        <dbReference type="EMBL" id="PGH20335.1"/>
    </source>
</evidence>
<gene>
    <name evidence="4" type="ORF">AJ80_03603</name>
</gene>
<dbReference type="GO" id="GO:0004806">
    <property type="term" value="F:triacylglycerol lipase activity"/>
    <property type="evidence" value="ECO:0007669"/>
    <property type="project" value="TreeGrafter"/>
</dbReference>
<dbReference type="GO" id="GO:0000140">
    <property type="term" value="F:acylglycerone-phosphate reductase (NADP+) activity"/>
    <property type="evidence" value="ECO:0007669"/>
    <property type="project" value="TreeGrafter"/>
</dbReference>
<dbReference type="InterPro" id="IPR002347">
    <property type="entry name" value="SDR_fam"/>
</dbReference>
<evidence type="ECO:0000256" key="3">
    <source>
        <dbReference type="RuleBase" id="RU000363"/>
    </source>
</evidence>
<reference evidence="4 5" key="1">
    <citation type="submission" date="2017-10" db="EMBL/GenBank/DDBJ databases">
        <title>Comparative genomics in systemic dimorphic fungi from Ajellomycetaceae.</title>
        <authorList>
            <person name="Munoz J.F."/>
            <person name="Mcewen J.G."/>
            <person name="Clay O.K."/>
            <person name="Cuomo C.A."/>
        </authorList>
    </citation>
    <scope>NUCLEOTIDE SEQUENCE [LARGE SCALE GENOMIC DNA]</scope>
    <source>
        <strain evidence="4 5">UAMH7299</strain>
    </source>
</reference>
<dbReference type="SUPFAM" id="SSF51735">
    <property type="entry name" value="NAD(P)-binding Rossmann-fold domains"/>
    <property type="match status" value="1"/>
</dbReference>
<dbReference type="Pfam" id="PF00106">
    <property type="entry name" value="adh_short"/>
    <property type="match status" value="2"/>
</dbReference>
<protein>
    <submittedName>
        <fullName evidence="4">Uncharacterized protein</fullName>
    </submittedName>
</protein>
<dbReference type="GO" id="GO:0006654">
    <property type="term" value="P:phosphatidic acid biosynthetic process"/>
    <property type="evidence" value="ECO:0007669"/>
    <property type="project" value="TreeGrafter"/>
</dbReference>
<comment type="caution">
    <text evidence="4">The sequence shown here is derived from an EMBL/GenBank/DDBJ whole genome shotgun (WGS) entry which is preliminary data.</text>
</comment>
<evidence type="ECO:0000256" key="2">
    <source>
        <dbReference type="ARBA" id="ARBA00023002"/>
    </source>
</evidence>
<sequence>MPAQAVLITGCSAGGIGSALAEAFQRQGLLVFATSRVASKMEHLEKLPNVTAIELDVSSPESIADAVSIVHACTGGKLDYLVNNADIYMVMPVLDVDIKHAKKVFDVNLWGVLAVTQAFGHLVIAGQGSVINICSLSGYMNTPWMSRFGHELTPPGGVANHLFRQLPTNAQSLGIYAASKAAMLAYSETLRLEMAPFGVKVLSVVTSFVESSLTADTNELQIELPQTSLYKAAYQDMNARLYGYPAKSKLPVHEYADKVVADVMRGASGRVWRGGMALTARFVLKLMPRSVKEGPLLPEK</sequence>
<accession>A0A2B7YGD5</accession>
<dbReference type="PRINTS" id="PR00081">
    <property type="entry name" value="GDHRDH"/>
</dbReference>
<dbReference type="PRINTS" id="PR00080">
    <property type="entry name" value="SDRFAMILY"/>
</dbReference>
<evidence type="ECO:0000313" key="5">
    <source>
        <dbReference type="Proteomes" id="UP000224634"/>
    </source>
</evidence>
<dbReference type="Gene3D" id="3.40.50.720">
    <property type="entry name" value="NAD(P)-binding Rossmann-like Domain"/>
    <property type="match status" value="1"/>
</dbReference>
<dbReference type="PANTHER" id="PTHR44169:SF6">
    <property type="entry name" value="NADPH-DEPENDENT 1-ACYLDIHYDROXYACETONE PHOSPHATE REDUCTASE"/>
    <property type="match status" value="1"/>
</dbReference>
<dbReference type="GO" id="GO:0005811">
    <property type="term" value="C:lipid droplet"/>
    <property type="evidence" value="ECO:0007669"/>
    <property type="project" value="TreeGrafter"/>
</dbReference>
<dbReference type="STRING" id="1447883.A0A2B7YGD5"/>
<organism evidence="4 5">
    <name type="scientific">Polytolypa hystricis (strain UAMH7299)</name>
    <dbReference type="NCBI Taxonomy" id="1447883"/>
    <lineage>
        <taxon>Eukaryota</taxon>
        <taxon>Fungi</taxon>
        <taxon>Dikarya</taxon>
        <taxon>Ascomycota</taxon>
        <taxon>Pezizomycotina</taxon>
        <taxon>Eurotiomycetes</taxon>
        <taxon>Eurotiomycetidae</taxon>
        <taxon>Onygenales</taxon>
        <taxon>Onygenales incertae sedis</taxon>
        <taxon>Polytolypa</taxon>
    </lineage>
</organism>
<comment type="similarity">
    <text evidence="1 3">Belongs to the short-chain dehydrogenases/reductases (SDR) family.</text>
</comment>
<evidence type="ECO:0000256" key="1">
    <source>
        <dbReference type="ARBA" id="ARBA00006484"/>
    </source>
</evidence>